<evidence type="ECO:0000259" key="7">
    <source>
        <dbReference type="Pfam" id="PF01138"/>
    </source>
</evidence>
<feature type="domain" description="Exoribonuclease phosphorolytic" evidence="7">
    <location>
        <begin position="10"/>
        <end position="140"/>
    </location>
</feature>
<evidence type="ECO:0000313" key="9">
    <source>
        <dbReference type="EMBL" id="APC96411.1"/>
    </source>
</evidence>
<dbReference type="InterPro" id="IPR002381">
    <property type="entry name" value="RNase_PH_bac-type"/>
</dbReference>
<dbReference type="InterPro" id="IPR020568">
    <property type="entry name" value="Ribosomal_Su5_D2-typ_SF"/>
</dbReference>
<evidence type="ECO:0000256" key="2">
    <source>
        <dbReference type="ARBA" id="ARBA00022552"/>
    </source>
</evidence>
<keyword evidence="10" id="KW-1185">Reference proteome</keyword>
<accession>A0A1J0KRU4</accession>
<dbReference type="PANTHER" id="PTHR11953:SF0">
    <property type="entry name" value="EXOSOME COMPLEX COMPONENT RRP41"/>
    <property type="match status" value="1"/>
</dbReference>
<dbReference type="InterPro" id="IPR050080">
    <property type="entry name" value="RNase_PH"/>
</dbReference>
<protein>
    <recommendedName>
        <fullName evidence="6">Ribonuclease PH</fullName>
        <shortName evidence="6">RNase PH</shortName>
        <ecNumber evidence="6">2.7.7.56</ecNumber>
    </recommendedName>
    <alternativeName>
        <fullName evidence="6">tRNA nucleotidyltransferase</fullName>
    </alternativeName>
</protein>
<dbReference type="Pfam" id="PF03725">
    <property type="entry name" value="RNase_PH_C"/>
    <property type="match status" value="1"/>
</dbReference>
<comment type="catalytic activity">
    <reaction evidence="6">
        <text>tRNA(n+1) + phosphate = tRNA(n) + a ribonucleoside 5'-diphosphate</text>
        <dbReference type="Rhea" id="RHEA:10628"/>
        <dbReference type="Rhea" id="RHEA-COMP:17343"/>
        <dbReference type="Rhea" id="RHEA-COMP:17344"/>
        <dbReference type="ChEBI" id="CHEBI:43474"/>
        <dbReference type="ChEBI" id="CHEBI:57930"/>
        <dbReference type="ChEBI" id="CHEBI:173114"/>
        <dbReference type="EC" id="2.7.7.56"/>
    </reaction>
</comment>
<keyword evidence="5" id="KW-0694">RNA-binding</keyword>
<sequence>MRPSGRNNDQLRNLKVTHNFTKHAEGSILIEFGDTKVLCTASVTEGVPKFKKDSGEGWLTAEYGMLPRSTHTRMDREAARGKQSGRTQEIQRLIGRALRASVDLTQIPEYTIKVDCDVIQADGGTRTAAITGASLAIKDAVEHMKEKNMIPAEAKPLKAQVAAISVGIYNDNPVLDLDYDEDSNAETDMNVVMNSNGGLIEIQGTAEGKDFSEEEFAKMLTLAKKGIKEIFENLF</sequence>
<dbReference type="InterPro" id="IPR027408">
    <property type="entry name" value="PNPase/RNase_PH_dom_sf"/>
</dbReference>
<dbReference type="SUPFAM" id="SSF55666">
    <property type="entry name" value="Ribonuclease PH domain 2-like"/>
    <property type="match status" value="1"/>
</dbReference>
<dbReference type="HAMAP" id="MF_00564">
    <property type="entry name" value="RNase_PH"/>
    <property type="match status" value="1"/>
</dbReference>
<dbReference type="FunFam" id="3.30.230.70:FF:000003">
    <property type="entry name" value="Ribonuclease PH"/>
    <property type="match status" value="1"/>
</dbReference>
<feature type="binding site" evidence="6">
    <location>
        <begin position="124"/>
        <end position="126"/>
    </location>
    <ligand>
        <name>phosphate</name>
        <dbReference type="ChEBI" id="CHEBI:43474"/>
        <note>substrate</note>
    </ligand>
</feature>
<proteinExistence type="inferred from homology"/>
<dbReference type="AlphaFoldDB" id="A0A1J0KRU4"/>
<comment type="function">
    <text evidence="6">Phosphorolytic 3'-5' exoribonuclease that plays an important role in tRNA 3'-end maturation. Removes nucleotide residues following the 3'-CCA terminus of tRNAs; can also add nucleotides to the ends of RNA molecules by using nucleoside diphosphates as substrates, but this may not be physiologically important. Probably plays a role in initiation of 16S rRNA degradation (leading to ribosome degradation) during starvation.</text>
</comment>
<dbReference type="EMBL" id="CP009654">
    <property type="protein sequence ID" value="APC96411.1"/>
    <property type="molecule type" value="Genomic_DNA"/>
</dbReference>
<dbReference type="STRING" id="1542390.KX01_732"/>
<dbReference type="Gene3D" id="3.30.230.70">
    <property type="entry name" value="GHMP Kinase, N-terminal domain"/>
    <property type="match status" value="1"/>
</dbReference>
<dbReference type="PROSITE" id="PS01277">
    <property type="entry name" value="RIBONUCLEASE_PH"/>
    <property type="match status" value="1"/>
</dbReference>
<keyword evidence="6 9" id="KW-0548">Nucleotidyltransferase</keyword>
<reference evidence="10" key="1">
    <citation type="submission" date="2014-10" db="EMBL/GenBank/DDBJ databases">
        <authorList>
            <person name="Kuske C.R."/>
            <person name="Challacombe J.F."/>
            <person name="Daligault H.E."/>
            <person name="Davenport K.W."/>
            <person name="Johnson S.L."/>
            <person name="Siddaramappa S."/>
            <person name="Petersen J.M."/>
        </authorList>
    </citation>
    <scope>NUCLEOTIDE SEQUENCE [LARGE SCALE GENOMIC DNA]</scope>
    <source>
        <strain evidence="10">CA97-1460</strain>
    </source>
</reference>
<keyword evidence="4 6" id="KW-0819">tRNA processing</keyword>
<dbReference type="PANTHER" id="PTHR11953">
    <property type="entry name" value="EXOSOME COMPLEX COMPONENT"/>
    <property type="match status" value="1"/>
</dbReference>
<keyword evidence="6 9" id="KW-0808">Transferase</keyword>
<keyword evidence="3 6" id="KW-0820">tRNA-binding</keyword>
<comment type="similarity">
    <text evidence="1 6">Belongs to the RNase PH family.</text>
</comment>
<dbReference type="NCBIfam" id="TIGR01966">
    <property type="entry name" value="RNasePH"/>
    <property type="match status" value="1"/>
</dbReference>
<dbReference type="GO" id="GO:0016075">
    <property type="term" value="P:rRNA catabolic process"/>
    <property type="evidence" value="ECO:0007669"/>
    <property type="project" value="UniProtKB-UniRule"/>
</dbReference>
<dbReference type="CDD" id="cd11362">
    <property type="entry name" value="RNase_PH_bact"/>
    <property type="match status" value="1"/>
</dbReference>
<organism evidence="9 10">
    <name type="scientific">Francisella frigiditurris</name>
    <dbReference type="NCBI Taxonomy" id="1542390"/>
    <lineage>
        <taxon>Bacteria</taxon>
        <taxon>Pseudomonadati</taxon>
        <taxon>Pseudomonadota</taxon>
        <taxon>Gammaproteobacteria</taxon>
        <taxon>Thiotrichales</taxon>
        <taxon>Francisellaceae</taxon>
        <taxon>Francisella</taxon>
    </lineage>
</organism>
<dbReference type="GO" id="GO:0000049">
    <property type="term" value="F:tRNA binding"/>
    <property type="evidence" value="ECO:0007669"/>
    <property type="project" value="UniProtKB-UniRule"/>
</dbReference>
<dbReference type="SUPFAM" id="SSF54211">
    <property type="entry name" value="Ribosomal protein S5 domain 2-like"/>
    <property type="match status" value="1"/>
</dbReference>
<evidence type="ECO:0000256" key="3">
    <source>
        <dbReference type="ARBA" id="ARBA00022555"/>
    </source>
</evidence>
<dbReference type="GO" id="GO:0009022">
    <property type="term" value="F:tRNA nucleotidyltransferase activity"/>
    <property type="evidence" value="ECO:0007669"/>
    <property type="project" value="UniProtKB-UniRule"/>
</dbReference>
<gene>
    <name evidence="6 9" type="primary">rph</name>
    <name evidence="9" type="ORF">KX01_732</name>
</gene>
<dbReference type="InterPro" id="IPR018336">
    <property type="entry name" value="RNase_PH_CS"/>
</dbReference>
<dbReference type="OrthoDB" id="9802265at2"/>
<evidence type="ECO:0000313" key="10">
    <source>
        <dbReference type="Proteomes" id="UP000182521"/>
    </source>
</evidence>
<name>A0A1J0KRU4_9GAMM</name>
<dbReference type="KEGG" id="frc:KX01_732"/>
<evidence type="ECO:0000256" key="5">
    <source>
        <dbReference type="ARBA" id="ARBA00022884"/>
    </source>
</evidence>
<feature type="binding site" evidence="6">
    <location>
        <position position="86"/>
    </location>
    <ligand>
        <name>phosphate</name>
        <dbReference type="ChEBI" id="CHEBI:43474"/>
        <note>substrate</note>
    </ligand>
</feature>
<evidence type="ECO:0000256" key="1">
    <source>
        <dbReference type="ARBA" id="ARBA00006678"/>
    </source>
</evidence>
<comment type="subunit">
    <text evidence="6">Homohexameric ring arranged as a trimer of dimers.</text>
</comment>
<feature type="domain" description="Exoribonuclease phosphorolytic" evidence="8">
    <location>
        <begin position="160"/>
        <end position="226"/>
    </location>
</feature>
<dbReference type="InterPro" id="IPR001247">
    <property type="entry name" value="ExoRNase_PH_dom1"/>
</dbReference>
<dbReference type="Pfam" id="PF01138">
    <property type="entry name" value="RNase_PH"/>
    <property type="match status" value="1"/>
</dbReference>
<dbReference type="GO" id="GO:0031125">
    <property type="term" value="P:rRNA 3'-end processing"/>
    <property type="evidence" value="ECO:0007669"/>
    <property type="project" value="UniProtKB-ARBA"/>
</dbReference>
<evidence type="ECO:0000256" key="4">
    <source>
        <dbReference type="ARBA" id="ARBA00022694"/>
    </source>
</evidence>
<evidence type="ECO:0000256" key="6">
    <source>
        <dbReference type="HAMAP-Rule" id="MF_00564"/>
    </source>
</evidence>
<dbReference type="EC" id="2.7.7.56" evidence="6"/>
<dbReference type="GO" id="GO:0000175">
    <property type="term" value="F:3'-5'-RNA exonuclease activity"/>
    <property type="evidence" value="ECO:0007669"/>
    <property type="project" value="UniProtKB-UniRule"/>
</dbReference>
<dbReference type="InterPro" id="IPR015847">
    <property type="entry name" value="ExoRNase_PH_dom2"/>
</dbReference>
<dbReference type="InterPro" id="IPR036345">
    <property type="entry name" value="ExoRNase_PH_dom2_sf"/>
</dbReference>
<dbReference type="RefSeq" id="WP_071663695.1">
    <property type="nucleotide sequence ID" value="NZ_CP009654.1"/>
</dbReference>
<dbReference type="GO" id="GO:0008033">
    <property type="term" value="P:tRNA processing"/>
    <property type="evidence" value="ECO:0007669"/>
    <property type="project" value="UniProtKB-UniRule"/>
</dbReference>
<keyword evidence="2 6" id="KW-0698">rRNA processing</keyword>
<dbReference type="Proteomes" id="UP000182521">
    <property type="component" value="Chromosome"/>
</dbReference>
<evidence type="ECO:0000259" key="8">
    <source>
        <dbReference type="Pfam" id="PF03725"/>
    </source>
</evidence>